<keyword evidence="11" id="KW-1185">Reference proteome</keyword>
<name>A0A2T7PGR5_POMCA</name>
<evidence type="ECO:0000256" key="4">
    <source>
        <dbReference type="ARBA" id="ARBA00022475"/>
    </source>
</evidence>
<evidence type="ECO:0000256" key="9">
    <source>
        <dbReference type="SAM" id="Phobius"/>
    </source>
</evidence>
<keyword evidence="6 9" id="KW-1133">Transmembrane helix</keyword>
<organism evidence="10 11">
    <name type="scientific">Pomacea canaliculata</name>
    <name type="common">Golden apple snail</name>
    <dbReference type="NCBI Taxonomy" id="400727"/>
    <lineage>
        <taxon>Eukaryota</taxon>
        <taxon>Metazoa</taxon>
        <taxon>Spiralia</taxon>
        <taxon>Lophotrochozoa</taxon>
        <taxon>Mollusca</taxon>
        <taxon>Gastropoda</taxon>
        <taxon>Caenogastropoda</taxon>
        <taxon>Architaenioglossa</taxon>
        <taxon>Ampullarioidea</taxon>
        <taxon>Ampullariidae</taxon>
        <taxon>Pomacea</taxon>
    </lineage>
</organism>
<evidence type="ECO:0000256" key="6">
    <source>
        <dbReference type="ARBA" id="ARBA00022989"/>
    </source>
</evidence>
<dbReference type="EMBL" id="PZQS01000004">
    <property type="protein sequence ID" value="PVD32598.1"/>
    <property type="molecule type" value="Genomic_DNA"/>
</dbReference>
<evidence type="ECO:0000256" key="5">
    <source>
        <dbReference type="ARBA" id="ARBA00022692"/>
    </source>
</evidence>
<keyword evidence="3 8" id="KW-0813">Transport</keyword>
<evidence type="ECO:0000313" key="10">
    <source>
        <dbReference type="EMBL" id="PVD32598.1"/>
    </source>
</evidence>
<keyword evidence="5 8" id="KW-0812">Transmembrane</keyword>
<feature type="transmembrane region" description="Helical" evidence="9">
    <location>
        <begin position="67"/>
        <end position="85"/>
    </location>
</feature>
<dbReference type="PANTHER" id="PTHR19139">
    <property type="entry name" value="AQUAPORIN TRANSPORTER"/>
    <property type="match status" value="1"/>
</dbReference>
<dbReference type="Proteomes" id="UP000245119">
    <property type="component" value="Linkage Group LG4"/>
</dbReference>
<dbReference type="SUPFAM" id="SSF81338">
    <property type="entry name" value="Aquaporin-like"/>
    <property type="match status" value="1"/>
</dbReference>
<dbReference type="Pfam" id="PF00230">
    <property type="entry name" value="MIP"/>
    <property type="match status" value="1"/>
</dbReference>
<keyword evidence="4" id="KW-1003">Cell membrane</keyword>
<evidence type="ECO:0000256" key="7">
    <source>
        <dbReference type="ARBA" id="ARBA00023136"/>
    </source>
</evidence>
<evidence type="ECO:0000256" key="2">
    <source>
        <dbReference type="ARBA" id="ARBA00006175"/>
    </source>
</evidence>
<keyword evidence="7 9" id="KW-0472">Membrane</keyword>
<sequence length="200" mass="21601">MIGHVSGGHINPAVTIAMAVTLNISIVRTVLYIAAQVTGALIGGFLLKGANSAQLWFNKGMTAGQGVGVEIILTFVLVIVIFGTTDPNRPSFGSPSLLIGLTVTLLHLLVSNLLVAALTPRARLAQQLQPEYKDHWVYWIGPILGGVLAAAVYKLIINPYRGAPSMEDAVQKMLQNENFVAIPRDYFKEAKQKDIELARL</sequence>
<gene>
    <name evidence="10" type="ORF">C0Q70_08040</name>
</gene>
<dbReference type="InterPro" id="IPR022357">
    <property type="entry name" value="MIP_CS"/>
</dbReference>
<dbReference type="InterPro" id="IPR023271">
    <property type="entry name" value="Aquaporin-like"/>
</dbReference>
<comment type="similarity">
    <text evidence="2 8">Belongs to the MIP/aquaporin (TC 1.A.8) family.</text>
</comment>
<feature type="transmembrane region" description="Helical" evidence="9">
    <location>
        <begin position="97"/>
        <end position="116"/>
    </location>
</feature>
<evidence type="ECO:0000256" key="3">
    <source>
        <dbReference type="ARBA" id="ARBA00022448"/>
    </source>
</evidence>
<dbReference type="STRING" id="400727.A0A2T7PGR5"/>
<accession>A0A2T7PGR5</accession>
<dbReference type="AlphaFoldDB" id="A0A2T7PGR5"/>
<evidence type="ECO:0000256" key="8">
    <source>
        <dbReference type="RuleBase" id="RU000477"/>
    </source>
</evidence>
<comment type="subcellular location">
    <subcellularLocation>
        <location evidence="1">Cell membrane</location>
        <topology evidence="1">Multi-pass membrane protein</topology>
    </subcellularLocation>
</comment>
<dbReference type="InterPro" id="IPR034294">
    <property type="entry name" value="Aquaporin_transptr"/>
</dbReference>
<protein>
    <recommendedName>
        <fullName evidence="12">Aquaporin</fullName>
    </recommendedName>
</protein>
<feature type="transmembrane region" description="Helical" evidence="9">
    <location>
        <begin position="26"/>
        <end position="47"/>
    </location>
</feature>
<dbReference type="InterPro" id="IPR000425">
    <property type="entry name" value="MIP"/>
</dbReference>
<dbReference type="GO" id="GO:0005886">
    <property type="term" value="C:plasma membrane"/>
    <property type="evidence" value="ECO:0007669"/>
    <property type="project" value="UniProtKB-SubCell"/>
</dbReference>
<dbReference type="PROSITE" id="PS00221">
    <property type="entry name" value="MIP"/>
    <property type="match status" value="1"/>
</dbReference>
<dbReference type="Gene3D" id="1.20.1080.10">
    <property type="entry name" value="Glycerol uptake facilitator protein"/>
    <property type="match status" value="1"/>
</dbReference>
<reference evidence="10 11" key="1">
    <citation type="submission" date="2018-04" db="EMBL/GenBank/DDBJ databases">
        <title>The genome of golden apple snail Pomacea canaliculata provides insight into stress tolerance and invasive adaptation.</title>
        <authorList>
            <person name="Liu C."/>
            <person name="Liu B."/>
            <person name="Ren Y."/>
            <person name="Zhang Y."/>
            <person name="Wang H."/>
            <person name="Li S."/>
            <person name="Jiang F."/>
            <person name="Yin L."/>
            <person name="Zhang G."/>
            <person name="Qian W."/>
            <person name="Fan W."/>
        </authorList>
    </citation>
    <scope>NUCLEOTIDE SEQUENCE [LARGE SCALE GENOMIC DNA]</scope>
    <source>
        <strain evidence="10">SZHN2017</strain>
        <tissue evidence="10">Muscle</tissue>
    </source>
</reference>
<feature type="transmembrane region" description="Helical" evidence="9">
    <location>
        <begin position="136"/>
        <end position="156"/>
    </location>
</feature>
<dbReference type="PRINTS" id="PR00783">
    <property type="entry name" value="MINTRINSICP"/>
</dbReference>
<evidence type="ECO:0000313" key="11">
    <source>
        <dbReference type="Proteomes" id="UP000245119"/>
    </source>
</evidence>
<evidence type="ECO:0008006" key="12">
    <source>
        <dbReference type="Google" id="ProtNLM"/>
    </source>
</evidence>
<evidence type="ECO:0000256" key="1">
    <source>
        <dbReference type="ARBA" id="ARBA00004651"/>
    </source>
</evidence>
<proteinExistence type="inferred from homology"/>
<comment type="caution">
    <text evidence="10">The sequence shown here is derived from an EMBL/GenBank/DDBJ whole genome shotgun (WGS) entry which is preliminary data.</text>
</comment>
<dbReference type="OrthoDB" id="3222at2759"/>
<dbReference type="GO" id="GO:0015250">
    <property type="term" value="F:water channel activity"/>
    <property type="evidence" value="ECO:0007669"/>
    <property type="project" value="TreeGrafter"/>
</dbReference>
<dbReference type="PANTHER" id="PTHR19139:SF199">
    <property type="entry name" value="MIP17260P"/>
    <property type="match status" value="1"/>
</dbReference>